<feature type="transmembrane region" description="Helical" evidence="6">
    <location>
        <begin position="182"/>
        <end position="203"/>
    </location>
</feature>
<feature type="transmembrane region" description="Helical" evidence="6">
    <location>
        <begin position="238"/>
        <end position="259"/>
    </location>
</feature>
<feature type="transmembrane region" description="Helical" evidence="6">
    <location>
        <begin position="43"/>
        <end position="62"/>
    </location>
</feature>
<feature type="transmembrane region" description="Helical" evidence="6">
    <location>
        <begin position="98"/>
        <end position="120"/>
    </location>
</feature>
<feature type="transmembrane region" description="Helical" evidence="6">
    <location>
        <begin position="209"/>
        <end position="226"/>
    </location>
</feature>
<dbReference type="SUPFAM" id="SSF103481">
    <property type="entry name" value="Multidrug resistance efflux transporter EmrE"/>
    <property type="match status" value="2"/>
</dbReference>
<organism evidence="8 9">
    <name type="scientific">Tabrizicola soli</name>
    <dbReference type="NCBI Taxonomy" id="2185115"/>
    <lineage>
        <taxon>Bacteria</taxon>
        <taxon>Pseudomonadati</taxon>
        <taxon>Pseudomonadota</taxon>
        <taxon>Alphaproteobacteria</taxon>
        <taxon>Rhodobacterales</taxon>
        <taxon>Paracoccaceae</taxon>
        <taxon>Tabrizicola</taxon>
    </lineage>
</organism>
<dbReference type="EMBL" id="JBHRSM010000015">
    <property type="protein sequence ID" value="MFC3086109.1"/>
    <property type="molecule type" value="Genomic_DNA"/>
</dbReference>
<evidence type="ECO:0000256" key="2">
    <source>
        <dbReference type="ARBA" id="ARBA00009853"/>
    </source>
</evidence>
<reference evidence="9" key="1">
    <citation type="journal article" date="2019" name="Int. J. Syst. Evol. Microbiol.">
        <title>The Global Catalogue of Microorganisms (GCM) 10K type strain sequencing project: providing services to taxonomists for standard genome sequencing and annotation.</title>
        <authorList>
            <consortium name="The Broad Institute Genomics Platform"/>
            <consortium name="The Broad Institute Genome Sequencing Center for Infectious Disease"/>
            <person name="Wu L."/>
            <person name="Ma J."/>
        </authorList>
    </citation>
    <scope>NUCLEOTIDE SEQUENCE [LARGE SCALE GENOMIC DNA]</scope>
    <source>
        <strain evidence="9">KCTC 62102</strain>
    </source>
</reference>
<dbReference type="Proteomes" id="UP001595445">
    <property type="component" value="Unassembled WGS sequence"/>
</dbReference>
<comment type="subcellular location">
    <subcellularLocation>
        <location evidence="1">Membrane</location>
        <topology evidence="1">Multi-pass membrane protein</topology>
    </subcellularLocation>
</comment>
<evidence type="ECO:0000313" key="8">
    <source>
        <dbReference type="EMBL" id="MFC3086109.1"/>
    </source>
</evidence>
<dbReference type="InterPro" id="IPR037185">
    <property type="entry name" value="EmrE-like"/>
</dbReference>
<evidence type="ECO:0000256" key="3">
    <source>
        <dbReference type="ARBA" id="ARBA00022692"/>
    </source>
</evidence>
<sequence length="297" mass="31444">MRALNDLGRPVEGVLWMLATGLAFVGVNGIVRHLGTELPAAQAAFIRFGFGLAFLTPALWTMRGVRLPQGIWRLFLWRGVLHVTAVIFWFWAMARVPVAEMAAIGFLNPVIVLVIAGLLLGEGLGRGRVVSVLVALAGALVVLRPGLREISAGHLSQLAATVCFAVSYIFAKRLSGMAPPSVVVAVLSVTVSLGLAPVALWVWQPVSGVQLAWLAVVAGLATLGHYTMTRAFRAAPLAVTQPVTFLQILWATALGALVFGEAVDAFVILGGALIVAAVSLNTWAEARRGRIPPQPEP</sequence>
<protein>
    <submittedName>
        <fullName evidence="8">DMT family transporter</fullName>
    </submittedName>
</protein>
<comment type="similarity">
    <text evidence="2">Belongs to the drug/metabolite transporter (DMT) superfamily. 10 TMS drug/metabolite exporter (DME) (TC 2.A.7.3) family.</text>
</comment>
<evidence type="ECO:0000256" key="6">
    <source>
        <dbReference type="SAM" id="Phobius"/>
    </source>
</evidence>
<evidence type="ECO:0000256" key="5">
    <source>
        <dbReference type="ARBA" id="ARBA00023136"/>
    </source>
</evidence>
<proteinExistence type="inferred from homology"/>
<dbReference type="PANTHER" id="PTHR22911">
    <property type="entry name" value="ACYL-MALONYL CONDENSING ENZYME-RELATED"/>
    <property type="match status" value="1"/>
</dbReference>
<gene>
    <name evidence="8" type="ORF">ACFOD6_08610</name>
</gene>
<dbReference type="Pfam" id="PF00892">
    <property type="entry name" value="EamA"/>
    <property type="match status" value="2"/>
</dbReference>
<evidence type="ECO:0000256" key="4">
    <source>
        <dbReference type="ARBA" id="ARBA00022989"/>
    </source>
</evidence>
<name>A0ABV7DV34_9RHOB</name>
<keyword evidence="5 6" id="KW-0472">Membrane</keyword>
<feature type="transmembrane region" description="Helical" evidence="6">
    <location>
        <begin position="153"/>
        <end position="170"/>
    </location>
</feature>
<feature type="transmembrane region" description="Helical" evidence="6">
    <location>
        <begin position="129"/>
        <end position="147"/>
    </location>
</feature>
<feature type="domain" description="EamA" evidence="7">
    <location>
        <begin position="13"/>
        <end position="143"/>
    </location>
</feature>
<keyword evidence="9" id="KW-1185">Reference proteome</keyword>
<dbReference type="RefSeq" id="WP_242070214.1">
    <property type="nucleotide sequence ID" value="NZ_JAEACP010000014.1"/>
</dbReference>
<evidence type="ECO:0000256" key="1">
    <source>
        <dbReference type="ARBA" id="ARBA00004141"/>
    </source>
</evidence>
<keyword evidence="4 6" id="KW-1133">Transmembrane helix</keyword>
<feature type="transmembrane region" description="Helical" evidence="6">
    <location>
        <begin position="265"/>
        <end position="284"/>
    </location>
</feature>
<feature type="domain" description="EamA" evidence="7">
    <location>
        <begin position="153"/>
        <end position="281"/>
    </location>
</feature>
<comment type="caution">
    <text evidence="8">The sequence shown here is derived from an EMBL/GenBank/DDBJ whole genome shotgun (WGS) entry which is preliminary data.</text>
</comment>
<dbReference type="PANTHER" id="PTHR22911:SF6">
    <property type="entry name" value="SOLUTE CARRIER FAMILY 35 MEMBER G1"/>
    <property type="match status" value="1"/>
</dbReference>
<evidence type="ECO:0000313" key="9">
    <source>
        <dbReference type="Proteomes" id="UP001595445"/>
    </source>
</evidence>
<feature type="transmembrane region" description="Helical" evidence="6">
    <location>
        <begin position="12"/>
        <end position="31"/>
    </location>
</feature>
<keyword evidence="3 6" id="KW-0812">Transmembrane</keyword>
<dbReference type="Gene3D" id="1.10.3730.20">
    <property type="match status" value="1"/>
</dbReference>
<feature type="transmembrane region" description="Helical" evidence="6">
    <location>
        <begin position="74"/>
        <end position="92"/>
    </location>
</feature>
<dbReference type="InterPro" id="IPR000620">
    <property type="entry name" value="EamA_dom"/>
</dbReference>
<accession>A0ABV7DV34</accession>
<evidence type="ECO:0000259" key="7">
    <source>
        <dbReference type="Pfam" id="PF00892"/>
    </source>
</evidence>